<feature type="chain" id="PRO_5046562363" evidence="1">
    <location>
        <begin position="22"/>
        <end position="172"/>
    </location>
</feature>
<sequence>MLKCLSILGTTLLLLSSVVHANSDGDIIHSTSYIKGSIKPFYITFRVTTDGYDGLFGRGLEWFGKIVIPVMNDKPIDSIIWEYDKKNHTNNKQYNIEVSPPSAIVMSDARHPFFTLDGTFMDQDGASAEDTICSFNPNYKIDQNDINKTIVSGLITNNKRDCRFTLLRFETM</sequence>
<name>A0ABX5WW59_9GAMM</name>
<reference evidence="2 3" key="1">
    <citation type="submission" date="2019-07" db="EMBL/GenBank/DDBJ databases">
        <title>Shewanella sp. YLB-06 whole genomic sequence.</title>
        <authorList>
            <person name="Yu L."/>
        </authorList>
    </citation>
    <scope>NUCLEOTIDE SEQUENCE [LARGE SCALE GENOMIC DNA]</scope>
    <source>
        <strain evidence="2 3">YLB-06</strain>
    </source>
</reference>
<protein>
    <submittedName>
        <fullName evidence="2">Uncharacterized protein</fullName>
    </submittedName>
</protein>
<proteinExistence type="predicted"/>
<dbReference type="EMBL" id="CP041614">
    <property type="protein sequence ID" value="QDO83340.1"/>
    <property type="molecule type" value="Genomic_DNA"/>
</dbReference>
<evidence type="ECO:0000256" key="1">
    <source>
        <dbReference type="SAM" id="SignalP"/>
    </source>
</evidence>
<gene>
    <name evidence="2" type="ORF">FM037_08990</name>
</gene>
<dbReference type="RefSeq" id="WP_144045719.1">
    <property type="nucleotide sequence ID" value="NZ_CP041614.1"/>
</dbReference>
<dbReference type="Proteomes" id="UP000315947">
    <property type="component" value="Chromosome"/>
</dbReference>
<evidence type="ECO:0000313" key="2">
    <source>
        <dbReference type="EMBL" id="QDO83340.1"/>
    </source>
</evidence>
<feature type="signal peptide" evidence="1">
    <location>
        <begin position="1"/>
        <end position="21"/>
    </location>
</feature>
<organism evidence="2 3">
    <name type="scientific">Shewanella psychropiezotolerans</name>
    <dbReference type="NCBI Taxonomy" id="2593655"/>
    <lineage>
        <taxon>Bacteria</taxon>
        <taxon>Pseudomonadati</taxon>
        <taxon>Pseudomonadota</taxon>
        <taxon>Gammaproteobacteria</taxon>
        <taxon>Alteromonadales</taxon>
        <taxon>Shewanellaceae</taxon>
        <taxon>Shewanella</taxon>
    </lineage>
</organism>
<keyword evidence="1" id="KW-0732">Signal</keyword>
<keyword evidence="3" id="KW-1185">Reference proteome</keyword>
<accession>A0ABX5WW59</accession>
<evidence type="ECO:0000313" key="3">
    <source>
        <dbReference type="Proteomes" id="UP000315947"/>
    </source>
</evidence>